<protein>
    <recommendedName>
        <fullName evidence="9">Cytochrome P450</fullName>
    </recommendedName>
</protein>
<evidence type="ECO:0000256" key="1">
    <source>
        <dbReference type="ARBA" id="ARBA00010617"/>
    </source>
</evidence>
<dbReference type="GO" id="GO:0016705">
    <property type="term" value="F:oxidoreductase activity, acting on paired donors, with incorporation or reduction of molecular oxygen"/>
    <property type="evidence" value="ECO:0007669"/>
    <property type="project" value="InterPro"/>
</dbReference>
<dbReference type="GO" id="GO:0006629">
    <property type="term" value="P:lipid metabolic process"/>
    <property type="evidence" value="ECO:0007669"/>
    <property type="project" value="UniProtKB-ARBA"/>
</dbReference>
<organism evidence="7 8">
    <name type="scientific">Taxus chinensis</name>
    <name type="common">Chinese yew</name>
    <name type="synonym">Taxus wallichiana var. chinensis</name>
    <dbReference type="NCBI Taxonomy" id="29808"/>
    <lineage>
        <taxon>Eukaryota</taxon>
        <taxon>Viridiplantae</taxon>
        <taxon>Streptophyta</taxon>
        <taxon>Embryophyta</taxon>
        <taxon>Tracheophyta</taxon>
        <taxon>Spermatophyta</taxon>
        <taxon>Pinopsida</taxon>
        <taxon>Pinidae</taxon>
        <taxon>Conifers II</taxon>
        <taxon>Cupressales</taxon>
        <taxon>Taxaceae</taxon>
        <taxon>Taxus</taxon>
    </lineage>
</organism>
<dbReference type="SUPFAM" id="SSF48264">
    <property type="entry name" value="Cytochrome P450"/>
    <property type="match status" value="1"/>
</dbReference>
<evidence type="ECO:0000313" key="8">
    <source>
        <dbReference type="Proteomes" id="UP000824469"/>
    </source>
</evidence>
<comment type="similarity">
    <text evidence="1 6">Belongs to the cytochrome P450 family.</text>
</comment>
<dbReference type="PRINTS" id="PR00465">
    <property type="entry name" value="EP450IV"/>
</dbReference>
<dbReference type="GO" id="GO:0004497">
    <property type="term" value="F:monooxygenase activity"/>
    <property type="evidence" value="ECO:0007669"/>
    <property type="project" value="UniProtKB-KW"/>
</dbReference>
<evidence type="ECO:0000256" key="6">
    <source>
        <dbReference type="RuleBase" id="RU000461"/>
    </source>
</evidence>
<dbReference type="InterPro" id="IPR002403">
    <property type="entry name" value="Cyt_P450_E_grp-IV"/>
</dbReference>
<dbReference type="PRINTS" id="PR00385">
    <property type="entry name" value="P450"/>
</dbReference>
<evidence type="ECO:0000256" key="2">
    <source>
        <dbReference type="ARBA" id="ARBA00022723"/>
    </source>
</evidence>
<evidence type="ECO:0008006" key="9">
    <source>
        <dbReference type="Google" id="ProtNLM"/>
    </source>
</evidence>
<dbReference type="AlphaFoldDB" id="A0AA38LBM5"/>
<dbReference type="GO" id="GO:0005506">
    <property type="term" value="F:iron ion binding"/>
    <property type="evidence" value="ECO:0007669"/>
    <property type="project" value="InterPro"/>
</dbReference>
<dbReference type="Proteomes" id="UP000824469">
    <property type="component" value="Unassembled WGS sequence"/>
</dbReference>
<keyword evidence="4 5" id="KW-0408">Iron</keyword>
<feature type="non-terminal residue" evidence="7">
    <location>
        <position position="1"/>
    </location>
</feature>
<keyword evidence="2 5" id="KW-0479">Metal-binding</keyword>
<dbReference type="GO" id="GO:0020037">
    <property type="term" value="F:heme binding"/>
    <property type="evidence" value="ECO:0007669"/>
    <property type="project" value="InterPro"/>
</dbReference>
<dbReference type="Pfam" id="PF00067">
    <property type="entry name" value="p450"/>
    <property type="match status" value="1"/>
</dbReference>
<dbReference type="InterPro" id="IPR036396">
    <property type="entry name" value="Cyt_P450_sf"/>
</dbReference>
<feature type="binding site" description="axial binding residue" evidence="5">
    <location>
        <position position="400"/>
    </location>
    <ligand>
        <name>heme</name>
        <dbReference type="ChEBI" id="CHEBI:30413"/>
    </ligand>
    <ligandPart>
        <name>Fe</name>
        <dbReference type="ChEBI" id="CHEBI:18248"/>
    </ligandPart>
</feature>
<dbReference type="OMA" id="WIRNGIC"/>
<reference evidence="7 8" key="1">
    <citation type="journal article" date="2021" name="Nat. Plants">
        <title>The Taxus genome provides insights into paclitaxel biosynthesis.</title>
        <authorList>
            <person name="Xiong X."/>
            <person name="Gou J."/>
            <person name="Liao Q."/>
            <person name="Li Y."/>
            <person name="Zhou Q."/>
            <person name="Bi G."/>
            <person name="Li C."/>
            <person name="Du R."/>
            <person name="Wang X."/>
            <person name="Sun T."/>
            <person name="Guo L."/>
            <person name="Liang H."/>
            <person name="Lu P."/>
            <person name="Wu Y."/>
            <person name="Zhang Z."/>
            <person name="Ro D.K."/>
            <person name="Shang Y."/>
            <person name="Huang S."/>
            <person name="Yan J."/>
        </authorList>
    </citation>
    <scope>NUCLEOTIDE SEQUENCE [LARGE SCALE GENOMIC DNA]</scope>
    <source>
        <strain evidence="7">Ta-2019</strain>
    </source>
</reference>
<dbReference type="PANTHER" id="PTHR24296">
    <property type="entry name" value="CYTOCHROME P450"/>
    <property type="match status" value="1"/>
</dbReference>
<dbReference type="InterPro" id="IPR017972">
    <property type="entry name" value="Cyt_P450_CS"/>
</dbReference>
<keyword evidence="6" id="KW-0503">Monooxygenase</keyword>
<name>A0AA38LBM5_TAXCH</name>
<keyword evidence="5 6" id="KW-0349">Heme</keyword>
<comment type="caution">
    <text evidence="7">The sequence shown here is derived from an EMBL/GenBank/DDBJ whole genome shotgun (WGS) entry which is preliminary data.</text>
</comment>
<accession>A0AA38LBM5</accession>
<sequence length="457" mass="52110">IMELYIIGVVAVVALASIMTWHRTISKSSLPLNWPVVGMLPSVLWNIANVYDYGTKIVIDNGGTLKFSGPWMAKDFFEVVTSTPANLEHILKNDFPNFPRGPYFKAVFFDIFGDGLFTADHELWRRQRKAVGIALSSSSFRDRNLNLGCLSPGPLPHVPFAMAFNEAIAACTYRLIFPPFIWKSMRFLNVGFERKFRRAQAILSDFASDMVNCRIEELKKGGERQGDILSCFIKLEKEEGRSPSEKIAADTTAVSLCWFFWLISMHPDVEQKIVSEITQILKSKNLKNRNNSSDKLGLFGVEELRSMNYLQAALSETLRLYPAVPISYRQAIEDSILPDGTHVKKDSKLLYFIYATNRMESLWGKDALEFRPERWINKEGACMKEWDYKYPVFNAGPRLCLGRDIAYVNMKFMVANILVRYKVKIDPGHKVSPKFGLTLFMKQGLKVALHSREDIVL</sequence>
<keyword evidence="8" id="KW-1185">Reference proteome</keyword>
<proteinExistence type="inferred from homology"/>
<evidence type="ECO:0000256" key="4">
    <source>
        <dbReference type="ARBA" id="ARBA00023004"/>
    </source>
</evidence>
<evidence type="ECO:0000256" key="5">
    <source>
        <dbReference type="PIRSR" id="PIRSR602403-1"/>
    </source>
</evidence>
<gene>
    <name evidence="7" type="ORF">KI387_020988</name>
</gene>
<dbReference type="CDD" id="cd11064">
    <property type="entry name" value="CYP86A"/>
    <property type="match status" value="1"/>
</dbReference>
<dbReference type="EMBL" id="JAHRHJ020000004">
    <property type="protein sequence ID" value="KAH9319219.1"/>
    <property type="molecule type" value="Genomic_DNA"/>
</dbReference>
<comment type="cofactor">
    <cofactor evidence="5">
        <name>heme</name>
        <dbReference type="ChEBI" id="CHEBI:30413"/>
    </cofactor>
</comment>
<keyword evidence="3 6" id="KW-0560">Oxidoreductase</keyword>
<evidence type="ECO:0000256" key="3">
    <source>
        <dbReference type="ARBA" id="ARBA00023002"/>
    </source>
</evidence>
<dbReference type="InterPro" id="IPR001128">
    <property type="entry name" value="Cyt_P450"/>
</dbReference>
<evidence type="ECO:0000313" key="7">
    <source>
        <dbReference type="EMBL" id="KAH9319219.1"/>
    </source>
</evidence>
<dbReference type="PROSITE" id="PS00086">
    <property type="entry name" value="CYTOCHROME_P450"/>
    <property type="match status" value="1"/>
</dbReference>
<dbReference type="Gene3D" id="1.10.630.10">
    <property type="entry name" value="Cytochrome P450"/>
    <property type="match status" value="2"/>
</dbReference>